<dbReference type="EMBL" id="GELH01000881">
    <property type="protein sequence ID" value="JAS03391.1"/>
    <property type="molecule type" value="Transcribed_RNA"/>
</dbReference>
<feature type="signal peptide" evidence="1">
    <location>
        <begin position="1"/>
        <end position="24"/>
    </location>
</feature>
<evidence type="ECO:0000256" key="1">
    <source>
        <dbReference type="SAM" id="SignalP"/>
    </source>
</evidence>
<dbReference type="AlphaFoldDB" id="A0A194ANN2"/>
<feature type="chain" id="PRO_5013481189" evidence="1">
    <location>
        <begin position="25"/>
        <end position="76"/>
    </location>
</feature>
<name>A0A194ANN2_PINFU</name>
<accession>A0A194ANN2</accession>
<dbReference type="EMBL" id="GELH01000882">
    <property type="protein sequence ID" value="JAS03390.1"/>
    <property type="molecule type" value="Transcribed_RNA"/>
</dbReference>
<reference evidence="2" key="1">
    <citation type="submission" date="2016-03" db="EMBL/GenBank/DDBJ databases">
        <authorList>
            <person name="Ploux O."/>
        </authorList>
    </citation>
    <scope>NUCLEOTIDE SEQUENCE</scope>
    <source>
        <tissue evidence="2">Mantle</tissue>
    </source>
</reference>
<keyword evidence="1" id="KW-0732">Signal</keyword>
<evidence type="ECO:0000313" key="2">
    <source>
        <dbReference type="EMBL" id="JAS03391.1"/>
    </source>
</evidence>
<proteinExistence type="predicted"/>
<organism evidence="2">
    <name type="scientific">Pinctada fucata</name>
    <name type="common">Akoya pearl oyster</name>
    <name type="synonym">Pinctada imbricata fucata</name>
    <dbReference type="NCBI Taxonomy" id="50426"/>
    <lineage>
        <taxon>Eukaryota</taxon>
        <taxon>Metazoa</taxon>
        <taxon>Spiralia</taxon>
        <taxon>Lophotrochozoa</taxon>
        <taxon>Mollusca</taxon>
        <taxon>Bivalvia</taxon>
        <taxon>Autobranchia</taxon>
        <taxon>Pteriomorphia</taxon>
        <taxon>Pterioida</taxon>
        <taxon>Pterioidea</taxon>
        <taxon>Pteriidae</taxon>
        <taxon>Pinctada</taxon>
    </lineage>
</organism>
<protein>
    <submittedName>
        <fullName evidence="2">Uncharacterized protein</fullName>
    </submittedName>
</protein>
<sequence>MKIYLPLVLIGIVMILGLPFGSDAYKLPHMSKGKRIDGPPARWPIKRSVPAIHFKHALRRVKNSAENLDPPISPYR</sequence>